<dbReference type="PROSITE" id="PS50280">
    <property type="entry name" value="SET"/>
    <property type="match status" value="1"/>
</dbReference>
<evidence type="ECO:0000313" key="3">
    <source>
        <dbReference type="Proteomes" id="UP001230051"/>
    </source>
</evidence>
<dbReference type="SUPFAM" id="SSF82199">
    <property type="entry name" value="SET domain"/>
    <property type="match status" value="1"/>
</dbReference>
<dbReference type="Gene3D" id="2.170.270.10">
    <property type="entry name" value="SET domain"/>
    <property type="match status" value="1"/>
</dbReference>
<dbReference type="InterPro" id="IPR001214">
    <property type="entry name" value="SET_dom"/>
</dbReference>
<name>A0AAD8DBL3_ACIOX</name>
<dbReference type="PANTHER" id="PTHR47306:SF2">
    <property type="entry name" value="CORE-BINDING (CB) DOMAIN-CONTAINING PROTEIN"/>
    <property type="match status" value="1"/>
</dbReference>
<accession>A0AAD8DBL3</accession>
<dbReference type="InterPro" id="IPR046341">
    <property type="entry name" value="SET_dom_sf"/>
</dbReference>
<dbReference type="Proteomes" id="UP001230051">
    <property type="component" value="Unassembled WGS sequence"/>
</dbReference>
<evidence type="ECO:0000313" key="2">
    <source>
        <dbReference type="EMBL" id="KAK1166325.1"/>
    </source>
</evidence>
<sequence length="417" mass="47873">MHELHEDYKHYLECLTDLQKNLNKQVSQEITGKRFMQMVAKTRSPAECLVILLVAKKDFLEIIDKAAIETALDEQEYLTVLYYVEAVLMLRHLQRPGVVKNMTWFDIYYQFVRSTFLKKPDLKTISKSDKDTFFVYTSGNAIYNPSNDLHRFHDKYKLPSITSQFARRIFETSIKTGFTDAEKGLVADYLAHTTATAEKHYHVIDHFPCRQPSVSQIERYINRQEWKKNAIKAANVERAWLPASSTTSNPTLKLDNILKLIKTQVWKGQHIQQNSDKGKLVTTTRKFAKGELACDYHGIPRSHKEGLQLLQDSAKDEMGYLFFYTNTTGQKCCMDARTVPCPCHPELDTFGQRINHSKKKPNLKPVLKNWKIDNTVQDVIIFIATRDLAVGEELLFAYGVARTSFGGEAADAECLDT</sequence>
<gene>
    <name evidence="2" type="ORF">AOXY_G12936</name>
</gene>
<dbReference type="EMBL" id="JAGXEW010000011">
    <property type="protein sequence ID" value="KAK1166325.1"/>
    <property type="molecule type" value="Genomic_DNA"/>
</dbReference>
<reference evidence="2" key="1">
    <citation type="submission" date="2022-02" db="EMBL/GenBank/DDBJ databases">
        <title>Atlantic sturgeon de novo genome assembly.</title>
        <authorList>
            <person name="Stock M."/>
            <person name="Klopp C."/>
            <person name="Guiguen Y."/>
            <person name="Cabau C."/>
            <person name="Parinello H."/>
            <person name="Santidrian Yebra-Pimentel E."/>
            <person name="Kuhl H."/>
            <person name="Dirks R.P."/>
            <person name="Guessner J."/>
            <person name="Wuertz S."/>
            <person name="Du K."/>
            <person name="Schartl M."/>
        </authorList>
    </citation>
    <scope>NUCLEOTIDE SEQUENCE</scope>
    <source>
        <strain evidence="2">STURGEONOMICS-FGT-2020</strain>
        <tissue evidence="2">Whole blood</tissue>
    </source>
</reference>
<proteinExistence type="predicted"/>
<feature type="domain" description="SET" evidence="1">
    <location>
        <begin position="269"/>
        <end position="399"/>
    </location>
</feature>
<dbReference type="PANTHER" id="PTHR47306">
    <property type="entry name" value="SI:CH211-178J18.4-RELATED"/>
    <property type="match status" value="1"/>
</dbReference>
<organism evidence="2 3">
    <name type="scientific">Acipenser oxyrinchus oxyrinchus</name>
    <dbReference type="NCBI Taxonomy" id="40147"/>
    <lineage>
        <taxon>Eukaryota</taxon>
        <taxon>Metazoa</taxon>
        <taxon>Chordata</taxon>
        <taxon>Craniata</taxon>
        <taxon>Vertebrata</taxon>
        <taxon>Euteleostomi</taxon>
        <taxon>Actinopterygii</taxon>
        <taxon>Chondrostei</taxon>
        <taxon>Acipenseriformes</taxon>
        <taxon>Acipenseridae</taxon>
        <taxon>Acipenser</taxon>
    </lineage>
</organism>
<protein>
    <recommendedName>
        <fullName evidence="1">SET domain-containing protein</fullName>
    </recommendedName>
</protein>
<evidence type="ECO:0000259" key="1">
    <source>
        <dbReference type="PROSITE" id="PS50280"/>
    </source>
</evidence>
<dbReference type="AlphaFoldDB" id="A0AAD8DBL3"/>
<comment type="caution">
    <text evidence="2">The sequence shown here is derived from an EMBL/GenBank/DDBJ whole genome shotgun (WGS) entry which is preliminary data.</text>
</comment>
<keyword evidence="3" id="KW-1185">Reference proteome</keyword>
<dbReference type="Pfam" id="PF00856">
    <property type="entry name" value="SET"/>
    <property type="match status" value="1"/>
</dbReference>